<evidence type="ECO:0000313" key="1">
    <source>
        <dbReference type="EMBL" id="JAH64633.1"/>
    </source>
</evidence>
<dbReference type="EMBL" id="GBXM01043944">
    <property type="protein sequence ID" value="JAH64633.1"/>
    <property type="molecule type" value="Transcribed_RNA"/>
</dbReference>
<reference evidence="1" key="1">
    <citation type="submission" date="2014-11" db="EMBL/GenBank/DDBJ databases">
        <authorList>
            <person name="Amaro Gonzalez C."/>
        </authorList>
    </citation>
    <scope>NUCLEOTIDE SEQUENCE</scope>
</reference>
<sequence>MCRISDDLVHRDTD</sequence>
<proteinExistence type="predicted"/>
<name>A0A0E9UI04_ANGAN</name>
<accession>A0A0E9UI04</accession>
<organism evidence="1">
    <name type="scientific">Anguilla anguilla</name>
    <name type="common">European freshwater eel</name>
    <name type="synonym">Muraena anguilla</name>
    <dbReference type="NCBI Taxonomy" id="7936"/>
    <lineage>
        <taxon>Eukaryota</taxon>
        <taxon>Metazoa</taxon>
        <taxon>Chordata</taxon>
        <taxon>Craniata</taxon>
        <taxon>Vertebrata</taxon>
        <taxon>Euteleostomi</taxon>
        <taxon>Actinopterygii</taxon>
        <taxon>Neopterygii</taxon>
        <taxon>Teleostei</taxon>
        <taxon>Anguilliformes</taxon>
        <taxon>Anguillidae</taxon>
        <taxon>Anguilla</taxon>
    </lineage>
</organism>
<protein>
    <submittedName>
        <fullName evidence="1">Uncharacterized protein</fullName>
    </submittedName>
</protein>
<reference evidence="1" key="2">
    <citation type="journal article" date="2015" name="Fish Shellfish Immunol.">
        <title>Early steps in the European eel (Anguilla anguilla)-Vibrio vulnificus interaction in the gills: Role of the RtxA13 toxin.</title>
        <authorList>
            <person name="Callol A."/>
            <person name="Pajuelo D."/>
            <person name="Ebbesson L."/>
            <person name="Teles M."/>
            <person name="MacKenzie S."/>
            <person name="Amaro C."/>
        </authorList>
    </citation>
    <scope>NUCLEOTIDE SEQUENCE</scope>
</reference>